<evidence type="ECO:0000313" key="1">
    <source>
        <dbReference type="EMBL" id="JAS73084.1"/>
    </source>
</evidence>
<name>A0A1B6HEA8_9HEMI</name>
<gene>
    <name evidence="1" type="ORF">g.2138</name>
</gene>
<sequence>MAGLWQKFKVILWKSYILRQRHWFLSCLEVVLPLLLYYLLTKYAPTEQSTDNQYHTYPVKNFKDLVDTFAGYNFYGIRQIAYAPHTKFTKNIMHQLENSLNETSLKNNFNITHFFSESDLNKWLNSEEDESKLSKMVGIAFGNEISKTKLKY</sequence>
<accession>A0A1B6HEA8</accession>
<proteinExistence type="predicted"/>
<organism evidence="1">
    <name type="scientific">Homalodisca liturata</name>
    <dbReference type="NCBI Taxonomy" id="320908"/>
    <lineage>
        <taxon>Eukaryota</taxon>
        <taxon>Metazoa</taxon>
        <taxon>Ecdysozoa</taxon>
        <taxon>Arthropoda</taxon>
        <taxon>Hexapoda</taxon>
        <taxon>Insecta</taxon>
        <taxon>Pterygota</taxon>
        <taxon>Neoptera</taxon>
        <taxon>Paraneoptera</taxon>
        <taxon>Hemiptera</taxon>
        <taxon>Auchenorrhyncha</taxon>
        <taxon>Membracoidea</taxon>
        <taxon>Cicadellidae</taxon>
        <taxon>Cicadellinae</taxon>
        <taxon>Proconiini</taxon>
        <taxon>Homalodisca</taxon>
    </lineage>
</organism>
<dbReference type="AlphaFoldDB" id="A0A1B6HEA8"/>
<dbReference type="EMBL" id="GECU01034622">
    <property type="protein sequence ID" value="JAS73084.1"/>
    <property type="molecule type" value="Transcribed_RNA"/>
</dbReference>
<reference evidence="1" key="1">
    <citation type="submission" date="2015-11" db="EMBL/GenBank/DDBJ databases">
        <title>De novo transcriptome assembly of four potential Pierce s Disease insect vectors from Arizona vineyards.</title>
        <authorList>
            <person name="Tassone E.E."/>
        </authorList>
    </citation>
    <scope>NUCLEOTIDE SEQUENCE</scope>
</reference>
<protein>
    <submittedName>
        <fullName evidence="1">Uncharacterized protein</fullName>
    </submittedName>
</protein>
<feature type="non-terminal residue" evidence="1">
    <location>
        <position position="152"/>
    </location>
</feature>